<dbReference type="EMBL" id="KZ819709">
    <property type="protein sequence ID" value="PWN53785.1"/>
    <property type="molecule type" value="Genomic_DNA"/>
</dbReference>
<protein>
    <submittedName>
        <fullName evidence="1">Uncharacterized protein</fullName>
    </submittedName>
</protein>
<gene>
    <name evidence="1" type="ORF">IE53DRAFT_383680</name>
</gene>
<reference evidence="1 2" key="1">
    <citation type="journal article" date="2018" name="Mol. Biol. Evol.">
        <title>Broad Genomic Sampling Reveals a Smut Pathogenic Ancestry of the Fungal Clade Ustilaginomycotina.</title>
        <authorList>
            <person name="Kijpornyongpan T."/>
            <person name="Mondo S.J."/>
            <person name="Barry K."/>
            <person name="Sandor L."/>
            <person name="Lee J."/>
            <person name="Lipzen A."/>
            <person name="Pangilinan J."/>
            <person name="LaButti K."/>
            <person name="Hainaut M."/>
            <person name="Henrissat B."/>
            <person name="Grigoriev I.V."/>
            <person name="Spatafora J.W."/>
            <person name="Aime M.C."/>
        </authorList>
    </citation>
    <scope>NUCLEOTIDE SEQUENCE [LARGE SCALE GENOMIC DNA]</scope>
    <source>
        <strain evidence="1 2">SA 807</strain>
    </source>
</reference>
<accession>A0ACD0P6S5</accession>
<proteinExistence type="predicted"/>
<evidence type="ECO:0000313" key="1">
    <source>
        <dbReference type="EMBL" id="PWN53785.1"/>
    </source>
</evidence>
<organism evidence="1 2">
    <name type="scientific">Violaceomyces palustris</name>
    <dbReference type="NCBI Taxonomy" id="1673888"/>
    <lineage>
        <taxon>Eukaryota</taxon>
        <taxon>Fungi</taxon>
        <taxon>Dikarya</taxon>
        <taxon>Basidiomycota</taxon>
        <taxon>Ustilaginomycotina</taxon>
        <taxon>Ustilaginomycetes</taxon>
        <taxon>Violaceomycetales</taxon>
        <taxon>Violaceomycetaceae</taxon>
        <taxon>Violaceomyces</taxon>
    </lineage>
</organism>
<name>A0ACD0P6S5_9BASI</name>
<dbReference type="Proteomes" id="UP000245626">
    <property type="component" value="Unassembled WGS sequence"/>
</dbReference>
<sequence>MLGVAMLVLGGAVKCLPRELVVTDLEAGVISSLGLSGIRSRDMEPFLVEPVGSESRIDERLAKRRNWSSFSTHLEATREMRMQDHRGGEEPLVMDEATKRGIETRVNEARPPHLEKPEDASLVHYEYGLSAHSRSFGRGYETRLVYVHALDLLEEFGEDSYLVFENTYKKGDWRRPGLNPWQLVEEDAAEVAANPRRVRTEWIRLHSVGRLAFNWKEREPGSLHFAKFLIPTHISEGVAPVSDSRSS</sequence>
<keyword evidence="2" id="KW-1185">Reference proteome</keyword>
<evidence type="ECO:0000313" key="2">
    <source>
        <dbReference type="Proteomes" id="UP000245626"/>
    </source>
</evidence>